<dbReference type="OrthoDB" id="3173670at2759"/>
<protein>
    <submittedName>
        <fullName evidence="2">Uncharacterized protein</fullName>
    </submittedName>
</protein>
<keyword evidence="3" id="KW-1185">Reference proteome</keyword>
<accession>A0A5C3QWR3</accession>
<feature type="compositionally biased region" description="Acidic residues" evidence="1">
    <location>
        <begin position="127"/>
        <end position="137"/>
    </location>
</feature>
<evidence type="ECO:0000313" key="3">
    <source>
        <dbReference type="Proteomes" id="UP000305067"/>
    </source>
</evidence>
<feature type="compositionally biased region" description="Basic and acidic residues" evidence="1">
    <location>
        <begin position="138"/>
        <end position="148"/>
    </location>
</feature>
<evidence type="ECO:0000313" key="2">
    <source>
        <dbReference type="EMBL" id="TFL05828.1"/>
    </source>
</evidence>
<evidence type="ECO:0000256" key="1">
    <source>
        <dbReference type="SAM" id="MobiDB-lite"/>
    </source>
</evidence>
<reference evidence="2 3" key="1">
    <citation type="journal article" date="2019" name="Nat. Ecol. Evol.">
        <title>Megaphylogeny resolves global patterns of mushroom evolution.</title>
        <authorList>
            <person name="Varga T."/>
            <person name="Krizsan K."/>
            <person name="Foldi C."/>
            <person name="Dima B."/>
            <person name="Sanchez-Garcia M."/>
            <person name="Sanchez-Ramirez S."/>
            <person name="Szollosi G.J."/>
            <person name="Szarkandi J.G."/>
            <person name="Papp V."/>
            <person name="Albert L."/>
            <person name="Andreopoulos W."/>
            <person name="Angelini C."/>
            <person name="Antonin V."/>
            <person name="Barry K.W."/>
            <person name="Bougher N.L."/>
            <person name="Buchanan P."/>
            <person name="Buyck B."/>
            <person name="Bense V."/>
            <person name="Catcheside P."/>
            <person name="Chovatia M."/>
            <person name="Cooper J."/>
            <person name="Damon W."/>
            <person name="Desjardin D."/>
            <person name="Finy P."/>
            <person name="Geml J."/>
            <person name="Haridas S."/>
            <person name="Hughes K."/>
            <person name="Justo A."/>
            <person name="Karasinski D."/>
            <person name="Kautmanova I."/>
            <person name="Kiss B."/>
            <person name="Kocsube S."/>
            <person name="Kotiranta H."/>
            <person name="LaButti K.M."/>
            <person name="Lechner B.E."/>
            <person name="Liimatainen K."/>
            <person name="Lipzen A."/>
            <person name="Lukacs Z."/>
            <person name="Mihaltcheva S."/>
            <person name="Morgado L.N."/>
            <person name="Niskanen T."/>
            <person name="Noordeloos M.E."/>
            <person name="Ohm R.A."/>
            <person name="Ortiz-Santana B."/>
            <person name="Ovrebo C."/>
            <person name="Racz N."/>
            <person name="Riley R."/>
            <person name="Savchenko A."/>
            <person name="Shiryaev A."/>
            <person name="Soop K."/>
            <person name="Spirin V."/>
            <person name="Szebenyi C."/>
            <person name="Tomsovsky M."/>
            <person name="Tulloss R.E."/>
            <person name="Uehling J."/>
            <person name="Grigoriev I.V."/>
            <person name="Vagvolgyi C."/>
            <person name="Papp T."/>
            <person name="Martin F.M."/>
            <person name="Miettinen O."/>
            <person name="Hibbett D.S."/>
            <person name="Nagy L.G."/>
        </authorList>
    </citation>
    <scope>NUCLEOTIDE SEQUENCE [LARGE SCALE GENOMIC DNA]</scope>
    <source>
        <strain evidence="2 3">CBS 309.79</strain>
    </source>
</reference>
<organism evidence="2 3">
    <name type="scientific">Pterulicium gracile</name>
    <dbReference type="NCBI Taxonomy" id="1884261"/>
    <lineage>
        <taxon>Eukaryota</taxon>
        <taxon>Fungi</taxon>
        <taxon>Dikarya</taxon>
        <taxon>Basidiomycota</taxon>
        <taxon>Agaricomycotina</taxon>
        <taxon>Agaricomycetes</taxon>
        <taxon>Agaricomycetidae</taxon>
        <taxon>Agaricales</taxon>
        <taxon>Pleurotineae</taxon>
        <taxon>Pterulaceae</taxon>
        <taxon>Pterulicium</taxon>
    </lineage>
</organism>
<name>A0A5C3QWR3_9AGAR</name>
<proteinExistence type="predicted"/>
<dbReference type="AlphaFoldDB" id="A0A5C3QWR3"/>
<sequence length="148" mass="16505">MPSKSQPKFLQLLLKVQKQTIFVTVPQTSTIGAIKEDALSALTDAVNQKGDVPAVTSVDDFELCRAVKEKMRGNRGEVAYTYEPLDTTANVKVANVQNWETLYLRFKDNNDELAPVNVTHPSIEYEYEEGGEDQEADSDPKGKRKAVE</sequence>
<dbReference type="Proteomes" id="UP000305067">
    <property type="component" value="Unassembled WGS sequence"/>
</dbReference>
<feature type="region of interest" description="Disordered" evidence="1">
    <location>
        <begin position="127"/>
        <end position="148"/>
    </location>
</feature>
<gene>
    <name evidence="2" type="ORF">BDV98DRAFT_236489</name>
</gene>
<dbReference type="EMBL" id="ML178816">
    <property type="protein sequence ID" value="TFL05828.1"/>
    <property type="molecule type" value="Genomic_DNA"/>
</dbReference>